<feature type="compositionally biased region" description="Pro residues" evidence="1">
    <location>
        <begin position="55"/>
        <end position="68"/>
    </location>
</feature>
<feature type="region of interest" description="Disordered" evidence="1">
    <location>
        <begin position="314"/>
        <end position="386"/>
    </location>
</feature>
<feature type="compositionally biased region" description="Polar residues" evidence="1">
    <location>
        <begin position="456"/>
        <end position="473"/>
    </location>
</feature>
<comment type="caution">
    <text evidence="2">The sequence shown here is derived from an EMBL/GenBank/DDBJ whole genome shotgun (WGS) entry which is preliminary data.</text>
</comment>
<dbReference type="EMBL" id="LUEZ02000124">
    <property type="protein sequence ID" value="RDB16576.1"/>
    <property type="molecule type" value="Genomic_DNA"/>
</dbReference>
<feature type="compositionally biased region" description="Basic and acidic residues" evidence="1">
    <location>
        <begin position="8"/>
        <end position="27"/>
    </location>
</feature>
<dbReference type="STRING" id="39966.A0A369JCH3"/>
<accession>A0A369JCH3</accession>
<feature type="compositionally biased region" description="Polar residues" evidence="1">
    <location>
        <begin position="31"/>
        <end position="54"/>
    </location>
</feature>
<feature type="compositionally biased region" description="Low complexity" evidence="1">
    <location>
        <begin position="648"/>
        <end position="662"/>
    </location>
</feature>
<name>A0A369JCH3_HYPMA</name>
<feature type="compositionally biased region" description="Polar residues" evidence="1">
    <location>
        <begin position="187"/>
        <end position="202"/>
    </location>
</feature>
<feature type="compositionally biased region" description="Low complexity" evidence="1">
    <location>
        <begin position="364"/>
        <end position="384"/>
    </location>
</feature>
<evidence type="ECO:0000256" key="1">
    <source>
        <dbReference type="SAM" id="MobiDB-lite"/>
    </source>
</evidence>
<feature type="compositionally biased region" description="Basic and acidic residues" evidence="1">
    <location>
        <begin position="499"/>
        <end position="511"/>
    </location>
</feature>
<dbReference type="InParanoid" id="A0A369JCH3"/>
<evidence type="ECO:0000313" key="3">
    <source>
        <dbReference type="Proteomes" id="UP000076154"/>
    </source>
</evidence>
<sequence length="662" mass="72322">MTEYNEFPNREPSFHRSMDPAARDAVRRSMTRNSHYSHVSVSPSTRSWVYSNQQHPPPPPEEVTPVPSPVRTARPLPDPQLQPQNQQSALRITNDIEPVDDEEEYMNIDANAPGLESGYQTEGMGRGKSPRIVAASSGLERWDGSSPGGRSFVGGFFHGLRRLPKVVMKYGSTGEKRKFPRRGTFGTEGTVTSATGMTTGNTLPRYASNPPTPIAGPSNVQYVQATEMPVPFPADAPPILGPSLSQRRRHPSFRITPPSEGVAEPQRIVPLETPQFADAVVESPRNANTVTVYNIPQDEAFGHEDMPVPITGPVLPTPTPNRRSDSQHVQSVHPSVHDANPIADLSQSPVTAHPLPAADYRKMTLSTSPTSPTTLTTDLTSEPSFSSQLNPVKRFFQTLYRMPWIAQERVTVDYRPRGRGQGVMGARGITKRSWYRGTPGVVLSGKTGSGDLDLLSSATGSRRASTNTASTPRSPLMTHEAARVRHRPADHRHRHTRHRASDNTQERGSREYRRRHRNTTSTGTGTPAEMMQHQRNTSPIIPAVYPYSYQYPFPFPVPSAAPERTHSHSTPRGPRSHRTPTYPHGYAPYQPPPAAPPMYVIQSPAQTNASGESPQTQGQGQITLSPVYVPMSLVPGTFTPDSAPGNLPSASPPATAATAAQT</sequence>
<feature type="region of interest" description="Disordered" evidence="1">
    <location>
        <begin position="445"/>
        <end position="530"/>
    </location>
</feature>
<feature type="region of interest" description="Disordered" evidence="1">
    <location>
        <begin position="635"/>
        <end position="662"/>
    </location>
</feature>
<dbReference type="Proteomes" id="UP000076154">
    <property type="component" value="Unassembled WGS sequence"/>
</dbReference>
<feature type="compositionally biased region" description="Basic residues" evidence="1">
    <location>
        <begin position="484"/>
        <end position="498"/>
    </location>
</feature>
<evidence type="ECO:0000313" key="2">
    <source>
        <dbReference type="EMBL" id="RDB16576.1"/>
    </source>
</evidence>
<organism evidence="2 3">
    <name type="scientific">Hypsizygus marmoreus</name>
    <name type="common">White beech mushroom</name>
    <name type="synonym">Agaricus marmoreus</name>
    <dbReference type="NCBI Taxonomy" id="39966"/>
    <lineage>
        <taxon>Eukaryota</taxon>
        <taxon>Fungi</taxon>
        <taxon>Dikarya</taxon>
        <taxon>Basidiomycota</taxon>
        <taxon>Agaricomycotina</taxon>
        <taxon>Agaricomycetes</taxon>
        <taxon>Agaricomycetidae</taxon>
        <taxon>Agaricales</taxon>
        <taxon>Tricholomatineae</taxon>
        <taxon>Lyophyllaceae</taxon>
        <taxon>Hypsizygus</taxon>
    </lineage>
</organism>
<dbReference type="OrthoDB" id="3058472at2759"/>
<keyword evidence="3" id="KW-1185">Reference proteome</keyword>
<feature type="region of interest" description="Disordered" evidence="1">
    <location>
        <begin position="178"/>
        <end position="202"/>
    </location>
</feature>
<feature type="region of interest" description="Disordered" evidence="1">
    <location>
        <begin position="1"/>
        <end position="91"/>
    </location>
</feature>
<proteinExistence type="predicted"/>
<dbReference type="AlphaFoldDB" id="A0A369JCH3"/>
<gene>
    <name evidence="2" type="ORF">Hypma_002744</name>
</gene>
<reference evidence="2" key="1">
    <citation type="submission" date="2018-04" db="EMBL/GenBank/DDBJ databases">
        <title>Whole genome sequencing of Hypsizygus marmoreus.</title>
        <authorList>
            <person name="Choi I.-G."/>
            <person name="Min B."/>
            <person name="Kim J.-G."/>
            <person name="Kim S."/>
            <person name="Oh Y.-L."/>
            <person name="Kong W.-S."/>
            <person name="Park H."/>
            <person name="Jeong J."/>
            <person name="Song E.-S."/>
        </authorList>
    </citation>
    <scope>NUCLEOTIDE SEQUENCE [LARGE SCALE GENOMIC DNA]</scope>
    <source>
        <strain evidence="2">51987-8</strain>
    </source>
</reference>
<protein>
    <submittedName>
        <fullName evidence="2">Uncharacterized protein</fullName>
    </submittedName>
</protein>